<dbReference type="OrthoDB" id="99518at2"/>
<dbReference type="Proteomes" id="UP000198356">
    <property type="component" value="Unassembled WGS sequence"/>
</dbReference>
<organism evidence="2 3">
    <name type="scientific">Granulicella rosea</name>
    <dbReference type="NCBI Taxonomy" id="474952"/>
    <lineage>
        <taxon>Bacteria</taxon>
        <taxon>Pseudomonadati</taxon>
        <taxon>Acidobacteriota</taxon>
        <taxon>Terriglobia</taxon>
        <taxon>Terriglobales</taxon>
        <taxon>Acidobacteriaceae</taxon>
        <taxon>Granulicella</taxon>
    </lineage>
</organism>
<accession>A0A239LAG9</accession>
<dbReference type="EMBL" id="FZOU01000006">
    <property type="protein sequence ID" value="SNT27280.1"/>
    <property type="molecule type" value="Genomic_DNA"/>
</dbReference>
<dbReference type="InterPro" id="IPR014756">
    <property type="entry name" value="Ig_E-set"/>
</dbReference>
<dbReference type="RefSeq" id="WP_089409549.1">
    <property type="nucleotide sequence ID" value="NZ_FZOU01000006.1"/>
</dbReference>
<protein>
    <submittedName>
        <fullName evidence="2">IPT/TIG domain-containing protein</fullName>
    </submittedName>
</protein>
<name>A0A239LAG9_9BACT</name>
<evidence type="ECO:0000259" key="1">
    <source>
        <dbReference type="Pfam" id="PF01833"/>
    </source>
</evidence>
<dbReference type="InterPro" id="IPR008964">
    <property type="entry name" value="Invasin/intimin_cell_adhesion"/>
</dbReference>
<gene>
    <name evidence="2" type="ORF">SAMN05421770_106236</name>
</gene>
<reference evidence="2 3" key="1">
    <citation type="submission" date="2017-06" db="EMBL/GenBank/DDBJ databases">
        <authorList>
            <person name="Kim H.J."/>
            <person name="Triplett B.A."/>
        </authorList>
    </citation>
    <scope>NUCLEOTIDE SEQUENCE [LARGE SCALE GENOMIC DNA]</scope>
    <source>
        <strain evidence="2 3">DSM 18704</strain>
    </source>
</reference>
<dbReference type="SUPFAM" id="SSF81296">
    <property type="entry name" value="E set domains"/>
    <property type="match status" value="1"/>
</dbReference>
<evidence type="ECO:0000313" key="3">
    <source>
        <dbReference type="Proteomes" id="UP000198356"/>
    </source>
</evidence>
<dbReference type="Pfam" id="PF01833">
    <property type="entry name" value="TIG"/>
    <property type="match status" value="1"/>
</dbReference>
<feature type="domain" description="IPT/TIG" evidence="1">
    <location>
        <begin position="630"/>
        <end position="708"/>
    </location>
</feature>
<dbReference type="Gene3D" id="2.60.40.10">
    <property type="entry name" value="Immunoglobulins"/>
    <property type="match status" value="1"/>
</dbReference>
<keyword evidence="3" id="KW-1185">Reference proteome</keyword>
<proteinExistence type="predicted"/>
<evidence type="ECO:0000313" key="2">
    <source>
        <dbReference type="EMBL" id="SNT27280.1"/>
    </source>
</evidence>
<dbReference type="SUPFAM" id="SSF49373">
    <property type="entry name" value="Invasin/intimin cell-adhesion fragments"/>
    <property type="match status" value="1"/>
</dbReference>
<dbReference type="InterPro" id="IPR002909">
    <property type="entry name" value="IPT_dom"/>
</dbReference>
<sequence>MAGAKGGVVRDHLHSVDADPALKRFCGSGRIPGAKSYYGENKQRQNTGFSPLRSAPVEMTKFGVGLKWWLVVVVMLGAALEASASGPRWVTGPPFYTGAQGAPVGWRPGSLTYSTDPGDLSATVNHAAADALVAAAAGVWNLPVANLTVSQAGVLGEQVSGSNVYLGASGLVWPTDVASVNAAAIPIAVVYDRDGSVTDLLLGGGASAPSNCRQAGVTEDVDLFDPAGYILHAVVIVNGRCTGSAAAAQTQLQYQLMRAFGRVLGLAWSQTNDNVFTGVPAATPAQAQHWPVMHPIDILCGPYTYQCMPQPFVLRPDDIASMVMLYGIGPNDAVPAGKQVSLAQATAQNGTIAFPDGQGMAGVNVLVTRMPGFANVAEGWAETSAVTGTWFRRVGATPLAPQGTDALSSQGTSDQSTQGYFRMAYIPYPTGAQYENHVISTEAVNPLYIGEYSLGPYAPGTVAPSGTAPSGVVRYLGAGGELDWNQTVADATADCGASSGQDGTEALPAQASATGWWSGTICAVGHAAWFGLDVKAGRTLTLDVSAVDELGQPSTVKAMPVLGAWNATDALGTLPTLGETAAAFNAMAVGTSRLGLTISQAGRLRLMVTDQRGEGRPDFGYNGRILYADSVVPALLPSTGATVTIAGMGFRAGNAVTVNGVAATVTGWTANSLTVAVPAMSAVHAAYGVAFDVVVTDRATGATSTMSGALSYDASALPETMRLVGAPVGNQPSGSVAATPFAVQVLRGDGVTPVAGESVVLSVAAGSAQLGCGTASCAVVSDANGMASSTVLPLAAGGVTLQAVDGSMSQTASFMALAQVVSVRIAEAPSGSVPVQTAGLWMWAQALLPAGNGAAGVPMSFSSIPAGAVRFGACEATACTMVANGAGLDGTTVTPLIAGPVQLVVTSGGQTASATFIATPNVNMLTVTSTPSGTVNVGTRLFFAAQLFASDGVTPLPGHSLIFSAPSGVTLDACGASPCALTTSYSPTGTGVVPQVAGVFTVQVTDGVTVRTASFTAVVPMPQLKVLSVPANGSVIGAVAAQPFKVQLVDGSGAPMAGYPVALLPRQTGNALMLGCAQQVSCWFSTDANGTVSTVVEPMVAGEVDLQAVVGSLSLLATVSFQASAGQASVTAVQPSLYVAEDATVNWTVGAVLQWNGAAAVGQVVTWTGSAGFSLGSGQSGLFQTGTNGVGATQASAVVGPLAANAIASAAACSWGTVCVGFQATGVSASLLRALVVSGTGSVVSGGSPTPVVLQVIDTAGHPVAGAAVTIYQTANEALACPAQGRCPAAPVMASATSSGVSDTGGLLSVTPLVWAGGAGVTHMAASVGTQGFVALELSTIP</sequence>
<dbReference type="InterPro" id="IPR013783">
    <property type="entry name" value="Ig-like_fold"/>
</dbReference>